<dbReference type="InterPro" id="IPR003123">
    <property type="entry name" value="VPS9"/>
</dbReference>
<evidence type="ECO:0000313" key="3">
    <source>
        <dbReference type="Proteomes" id="UP001234178"/>
    </source>
</evidence>
<evidence type="ECO:0000313" key="2">
    <source>
        <dbReference type="EMBL" id="KAK4010231.1"/>
    </source>
</evidence>
<dbReference type="InterPro" id="IPR037191">
    <property type="entry name" value="VPS9_dom_sf"/>
</dbReference>
<name>A0ABQ9ZBE6_9CRUS</name>
<dbReference type="Proteomes" id="UP001234178">
    <property type="component" value="Unassembled WGS sequence"/>
</dbReference>
<dbReference type="InterPro" id="IPR051248">
    <property type="entry name" value="UPF0507/Ank_repeat_27"/>
</dbReference>
<feature type="domain" description="VPS9" evidence="1">
    <location>
        <begin position="193"/>
        <end position="326"/>
    </location>
</feature>
<evidence type="ECO:0000259" key="1">
    <source>
        <dbReference type="PROSITE" id="PS51205"/>
    </source>
</evidence>
<dbReference type="InterPro" id="IPR002110">
    <property type="entry name" value="Ankyrin_rpt"/>
</dbReference>
<organism evidence="2 3">
    <name type="scientific">Daphnia magna</name>
    <dbReference type="NCBI Taxonomy" id="35525"/>
    <lineage>
        <taxon>Eukaryota</taxon>
        <taxon>Metazoa</taxon>
        <taxon>Ecdysozoa</taxon>
        <taxon>Arthropoda</taxon>
        <taxon>Crustacea</taxon>
        <taxon>Branchiopoda</taxon>
        <taxon>Diplostraca</taxon>
        <taxon>Cladocera</taxon>
        <taxon>Anomopoda</taxon>
        <taxon>Daphniidae</taxon>
        <taxon>Daphnia</taxon>
    </lineage>
</organism>
<gene>
    <name evidence="2" type="ORF">OUZ56_019381</name>
</gene>
<dbReference type="PANTHER" id="PTHR24170">
    <property type="entry name" value="ANKYRIN REPEAT DOMAIN-CONTAINING PROTEIN 27"/>
    <property type="match status" value="1"/>
</dbReference>
<dbReference type="EMBL" id="JAOYFB010000003">
    <property type="protein sequence ID" value="KAK4010231.1"/>
    <property type="molecule type" value="Genomic_DNA"/>
</dbReference>
<reference evidence="2 3" key="1">
    <citation type="journal article" date="2023" name="Nucleic Acids Res.">
        <title>The hologenome of Daphnia magna reveals possible DNA methylation and microbiome-mediated evolution of the host genome.</title>
        <authorList>
            <person name="Chaturvedi A."/>
            <person name="Li X."/>
            <person name="Dhandapani V."/>
            <person name="Marshall H."/>
            <person name="Kissane S."/>
            <person name="Cuenca-Cambronero M."/>
            <person name="Asole G."/>
            <person name="Calvet F."/>
            <person name="Ruiz-Romero M."/>
            <person name="Marangio P."/>
            <person name="Guigo R."/>
            <person name="Rago D."/>
            <person name="Mirbahai L."/>
            <person name="Eastwood N."/>
            <person name="Colbourne J.K."/>
            <person name="Zhou J."/>
            <person name="Mallon E."/>
            <person name="Orsini L."/>
        </authorList>
    </citation>
    <scope>NUCLEOTIDE SEQUENCE [LARGE SCALE GENOMIC DNA]</scope>
    <source>
        <strain evidence="2">LRV0_1</strain>
    </source>
</reference>
<dbReference type="SUPFAM" id="SSF48403">
    <property type="entry name" value="Ankyrin repeat"/>
    <property type="match status" value="1"/>
</dbReference>
<dbReference type="Pfam" id="PF02204">
    <property type="entry name" value="VPS9"/>
    <property type="match status" value="1"/>
</dbReference>
<dbReference type="Pfam" id="PF00023">
    <property type="entry name" value="Ank"/>
    <property type="match status" value="1"/>
</dbReference>
<dbReference type="PANTHER" id="PTHR24170:SF2">
    <property type="entry name" value="ANKYRIN REPEAT DOMAIN-CONTAINING PROTEIN 27"/>
    <property type="match status" value="1"/>
</dbReference>
<protein>
    <recommendedName>
        <fullName evidence="1">VPS9 domain-containing protein</fullName>
    </recommendedName>
</protein>
<accession>A0ABQ9ZBE6</accession>
<sequence>MEYDEDLASNPFLKFFQENFTILYEEAVKNQWILCIPLANTVCHDKLDEFYIRQHIIMQVGEESRTLTNDLVEISNDRLHVGSISVQILFQETIYTKLGKIKAFCIHKDDPNIANIKSPTIFQKKSIRDSIRTVKTVLTHYLKSDQDFAMPEKLNDCLIEVKNCISSLDRRISSCVVCNLYTQLMDLITIQASKADANLNKIRRNNYNTTLEDLNLPEQFKPSLAIALPELEKLPDEKLVADKLDCLRKSLNLLTKTDVPADLDADNLLALFSYLILKSQVTNWTAQLDFIKLFHTSSLLGEDGYLISTLEAVLDHLKQGSFDNKQSFPKNVPDLPLLRAASLGNTEALTELLYSSKFECHPLCSCRSCGLPRVVDALGSDSKGWTALHYATYYGHSDATQVKISEIL</sequence>
<proteinExistence type="predicted"/>
<dbReference type="SUPFAM" id="SSF109993">
    <property type="entry name" value="VPS9 domain"/>
    <property type="match status" value="1"/>
</dbReference>
<dbReference type="InterPro" id="IPR036770">
    <property type="entry name" value="Ankyrin_rpt-contain_sf"/>
</dbReference>
<comment type="caution">
    <text evidence="2">The sequence shown here is derived from an EMBL/GenBank/DDBJ whole genome shotgun (WGS) entry which is preliminary data.</text>
</comment>
<dbReference type="Gene3D" id="1.25.40.20">
    <property type="entry name" value="Ankyrin repeat-containing domain"/>
    <property type="match status" value="1"/>
</dbReference>
<dbReference type="PROSITE" id="PS51205">
    <property type="entry name" value="VPS9"/>
    <property type="match status" value="1"/>
</dbReference>
<keyword evidence="3" id="KW-1185">Reference proteome</keyword>
<dbReference type="Gene3D" id="1.20.1050.80">
    <property type="entry name" value="VPS9 domain"/>
    <property type="match status" value="1"/>
</dbReference>